<organism evidence="3 4">
    <name type="scientific">Mesonia sediminis</name>
    <dbReference type="NCBI Taxonomy" id="1703946"/>
    <lineage>
        <taxon>Bacteria</taxon>
        <taxon>Pseudomonadati</taxon>
        <taxon>Bacteroidota</taxon>
        <taxon>Flavobacteriia</taxon>
        <taxon>Flavobacteriales</taxon>
        <taxon>Flavobacteriaceae</taxon>
        <taxon>Mesonia</taxon>
    </lineage>
</organism>
<evidence type="ECO:0000313" key="3">
    <source>
        <dbReference type="EMBL" id="MFD2697348.1"/>
    </source>
</evidence>
<reference evidence="4" key="1">
    <citation type="journal article" date="2019" name="Int. J. Syst. Evol. Microbiol.">
        <title>The Global Catalogue of Microorganisms (GCM) 10K type strain sequencing project: providing services to taxonomists for standard genome sequencing and annotation.</title>
        <authorList>
            <consortium name="The Broad Institute Genomics Platform"/>
            <consortium name="The Broad Institute Genome Sequencing Center for Infectious Disease"/>
            <person name="Wu L."/>
            <person name="Ma J."/>
        </authorList>
    </citation>
    <scope>NUCLEOTIDE SEQUENCE [LARGE SCALE GENOMIC DNA]</scope>
    <source>
        <strain evidence="4">KCTC 42255</strain>
    </source>
</reference>
<evidence type="ECO:0000256" key="1">
    <source>
        <dbReference type="ARBA" id="ARBA00022729"/>
    </source>
</evidence>
<dbReference type="Proteomes" id="UP001597357">
    <property type="component" value="Unassembled WGS sequence"/>
</dbReference>
<keyword evidence="1" id="KW-0732">Signal</keyword>
<gene>
    <name evidence="3" type="ORF">ACFSQ0_05040</name>
</gene>
<evidence type="ECO:0000259" key="2">
    <source>
        <dbReference type="Pfam" id="PF18962"/>
    </source>
</evidence>
<dbReference type="RefSeq" id="WP_379045036.1">
    <property type="nucleotide sequence ID" value="NZ_JBHULZ010000023.1"/>
</dbReference>
<accession>A0ABW5SDE9</accession>
<dbReference type="InterPro" id="IPR026444">
    <property type="entry name" value="Secre_tail"/>
</dbReference>
<name>A0ABW5SDE9_9FLAO</name>
<evidence type="ECO:0000313" key="4">
    <source>
        <dbReference type="Proteomes" id="UP001597357"/>
    </source>
</evidence>
<dbReference type="EMBL" id="JBHULZ010000023">
    <property type="protein sequence ID" value="MFD2697348.1"/>
    <property type="molecule type" value="Genomic_DNA"/>
</dbReference>
<sequence length="628" mass="69606">MRPILFIFYFFMYGLISAQISVKGGDDNTESPTNYIYVEGGYLFSTGKLLLTRNSDTEIANIYLRNNAQFIQEDDVANEGNGTLSVFQEGAADQYAYNYWGAPVGLISNGNPTGNLSFGINELSTPNSRLKSSGVNIISGYNSTTTNTTPNNSTAVLNLAKYWIFKYINQQGNAYANWISVQDANNINPGEGFTMKGVGGTDNFTLYSVQNNPGSAQRYDFRGRPNNGDIEVTTFNSTNDIALLGNPYPSAIFLSKFLIENSTGGSPNTDCNLSTTQRNATTGVAYFWDSDPNVQSHNLRDYNGGYATFSPNGSCLGLGTYTNAVFYNYDASGNPIGSGNGTGSLDINRKFIPIAQGFFVQAPDGTLDAVRFNNSHRVYQPEGKDNTNFDRQKTISSSSPTDSIPLLRLNFVFDNLYTRQVAVVFNDAATTGVDMAMDAANIDAVNSDAGIFNNNRNYVIDVRPFNQDEHIPLYISLNEDKEVTFKINNQEHIDLEHIYIYDSQYKMYNKINDGKYFNINLPAGNHHNRFYLAFKDQRLGIDELEGSNFIITQNNSLQTLNIGNPNNASITAVRVFDMMGKRILFKNQLGSNSNYSFSTQNLAAGIYIVQVLDENQNAFTQKVSIYNK</sequence>
<dbReference type="NCBIfam" id="TIGR04183">
    <property type="entry name" value="Por_Secre_tail"/>
    <property type="match status" value="1"/>
</dbReference>
<protein>
    <submittedName>
        <fullName evidence="3">T9SS type A sorting domain-containing protein</fullName>
    </submittedName>
</protein>
<comment type="caution">
    <text evidence="3">The sequence shown here is derived from an EMBL/GenBank/DDBJ whole genome shotgun (WGS) entry which is preliminary data.</text>
</comment>
<keyword evidence="4" id="KW-1185">Reference proteome</keyword>
<feature type="domain" description="Secretion system C-terminal sorting" evidence="2">
    <location>
        <begin position="559"/>
        <end position="625"/>
    </location>
</feature>
<proteinExistence type="predicted"/>
<dbReference type="Pfam" id="PF18962">
    <property type="entry name" value="Por_Secre_tail"/>
    <property type="match status" value="1"/>
</dbReference>